<keyword evidence="2" id="KW-1185">Reference proteome</keyword>
<dbReference type="Proteomes" id="UP001595807">
    <property type="component" value="Unassembled WGS sequence"/>
</dbReference>
<dbReference type="EMBL" id="JBHRZV010000053">
    <property type="protein sequence ID" value="MFC3929047.1"/>
    <property type="molecule type" value="Genomic_DNA"/>
</dbReference>
<dbReference type="PROSITE" id="PS51257">
    <property type="entry name" value="PROKAR_LIPOPROTEIN"/>
    <property type="match status" value="1"/>
</dbReference>
<accession>A0ABV8CYH3</accession>
<evidence type="ECO:0000313" key="1">
    <source>
        <dbReference type="EMBL" id="MFC3929047.1"/>
    </source>
</evidence>
<sequence length="428" mass="47112">MKRMLIEKGLRIGISVVVGCCYGISQSCPAQAQTTVPQTTVPETGDFGFVATVIDTNGRSLSGKRVTVWESRDEGLVYVASSLSNRKGVAAFNQLSMTRRFEVEVEGAQSQPLLSPSRPGMVVSETFKVDSLSDDKKNTISLMVQGADAQPLAQQRVELKNNQGQTIGICKTCEHGYAIFEEGIAEQAEYNYYVNGVRYGRVGVNQPKTVRLENPSGAKTFVQSSIYKFIALANGMESRKREVSLPSQNDKHLHQLFNIANGKESPQDKEVGQNLPIDHSLGLLVMGDGERYYPAKTDDLSMKNSQSNTTKNKALTVVVRNEDGYPCAFQIVCLRDDSHQTIGELVTDKDGIAVFHYDFKLAERYDILVNGYSLASIQGVSTKNVYIKSNLIVELGHELEIVSETNTKPVSLLAKRHTSPTTIKSNNE</sequence>
<name>A0ABV8CYH3_9STRE</name>
<reference evidence="2" key="1">
    <citation type="journal article" date="2019" name="Int. J. Syst. Evol. Microbiol.">
        <title>The Global Catalogue of Microorganisms (GCM) 10K type strain sequencing project: providing services to taxonomists for standard genome sequencing and annotation.</title>
        <authorList>
            <consortium name="The Broad Institute Genomics Platform"/>
            <consortium name="The Broad Institute Genome Sequencing Center for Infectious Disease"/>
            <person name="Wu L."/>
            <person name="Ma J."/>
        </authorList>
    </citation>
    <scope>NUCLEOTIDE SEQUENCE [LARGE SCALE GENOMIC DNA]</scope>
    <source>
        <strain evidence="2">CCUG 67170</strain>
    </source>
</reference>
<dbReference type="RefSeq" id="WP_380428118.1">
    <property type="nucleotide sequence ID" value="NZ_JBHRZV010000053.1"/>
</dbReference>
<comment type="caution">
    <text evidence="1">The sequence shown here is derived from an EMBL/GenBank/DDBJ whole genome shotgun (WGS) entry which is preliminary data.</text>
</comment>
<gene>
    <name evidence="1" type="ORF">ACFORF_10850</name>
</gene>
<protein>
    <recommendedName>
        <fullName evidence="3">Carboxypeptidase regulatory-like domain-containing protein</fullName>
    </recommendedName>
</protein>
<organism evidence="1 2">
    <name type="scientific">Streptococcus caprae</name>
    <dbReference type="NCBI Taxonomy" id="1640501"/>
    <lineage>
        <taxon>Bacteria</taxon>
        <taxon>Bacillati</taxon>
        <taxon>Bacillota</taxon>
        <taxon>Bacilli</taxon>
        <taxon>Lactobacillales</taxon>
        <taxon>Streptococcaceae</taxon>
        <taxon>Streptococcus</taxon>
    </lineage>
</organism>
<evidence type="ECO:0008006" key="3">
    <source>
        <dbReference type="Google" id="ProtNLM"/>
    </source>
</evidence>
<proteinExistence type="predicted"/>
<evidence type="ECO:0000313" key="2">
    <source>
        <dbReference type="Proteomes" id="UP001595807"/>
    </source>
</evidence>